<gene>
    <name evidence="18" type="primary">nnrE</name>
    <name evidence="17" type="synonym">nnrD</name>
    <name evidence="23" type="ORF">DEU29_12419</name>
</gene>
<comment type="function">
    <text evidence="18">Catalyzes the epimerization of the S- and R-forms of NAD(P)HX, a damaged form of NAD(P)H that is a result of enzymatic or heat-dependent hydration. This is a prerequisite for the S-specific NAD(P)H-hydrate dehydratase to allow the repair of both epimers of NAD(P)HX.</text>
</comment>
<dbReference type="Proteomes" id="UP000295531">
    <property type="component" value="Unassembled WGS sequence"/>
</dbReference>
<comment type="catalytic activity">
    <reaction evidence="15 17 19">
        <text>(6S)-NADHX + ADP = AMP + phosphate + NADH + H(+)</text>
        <dbReference type="Rhea" id="RHEA:32223"/>
        <dbReference type="ChEBI" id="CHEBI:15378"/>
        <dbReference type="ChEBI" id="CHEBI:43474"/>
        <dbReference type="ChEBI" id="CHEBI:57945"/>
        <dbReference type="ChEBI" id="CHEBI:64074"/>
        <dbReference type="ChEBI" id="CHEBI:456215"/>
        <dbReference type="ChEBI" id="CHEBI:456216"/>
        <dbReference type="EC" id="4.2.1.136"/>
    </reaction>
</comment>
<evidence type="ECO:0000256" key="4">
    <source>
        <dbReference type="ARBA" id="ARBA00009524"/>
    </source>
</evidence>
<evidence type="ECO:0000256" key="12">
    <source>
        <dbReference type="ARBA" id="ARBA00023239"/>
    </source>
</evidence>
<keyword evidence="6 17" id="KW-0547">Nucleotide-binding</keyword>
<dbReference type="HAMAP" id="MF_01966">
    <property type="entry name" value="NADHX_epimerase"/>
    <property type="match status" value="1"/>
</dbReference>
<dbReference type="EC" id="4.2.1.136" evidence="19"/>
<evidence type="ECO:0000259" key="21">
    <source>
        <dbReference type="PROSITE" id="PS51383"/>
    </source>
</evidence>
<keyword evidence="9 18" id="KW-0630">Potassium</keyword>
<feature type="region of interest" description="Disordered" evidence="20">
    <location>
        <begin position="1"/>
        <end position="31"/>
    </location>
</feature>
<evidence type="ECO:0000256" key="9">
    <source>
        <dbReference type="ARBA" id="ARBA00022958"/>
    </source>
</evidence>
<keyword evidence="24" id="KW-1185">Reference proteome</keyword>
<keyword evidence="10 17" id="KW-0520">NAD</keyword>
<comment type="catalytic activity">
    <reaction evidence="16 17 19">
        <text>(6S)-NADPHX + ADP = AMP + phosphate + NADPH + H(+)</text>
        <dbReference type="Rhea" id="RHEA:32235"/>
        <dbReference type="ChEBI" id="CHEBI:15378"/>
        <dbReference type="ChEBI" id="CHEBI:43474"/>
        <dbReference type="ChEBI" id="CHEBI:57783"/>
        <dbReference type="ChEBI" id="CHEBI:64076"/>
        <dbReference type="ChEBI" id="CHEBI:456215"/>
        <dbReference type="ChEBI" id="CHEBI:456216"/>
        <dbReference type="EC" id="4.2.1.136"/>
    </reaction>
</comment>
<evidence type="ECO:0000256" key="3">
    <source>
        <dbReference type="ARBA" id="ARBA00006001"/>
    </source>
</evidence>
<dbReference type="SUPFAM" id="SSF64153">
    <property type="entry name" value="YjeF N-terminal domain-like"/>
    <property type="match status" value="1"/>
</dbReference>
<dbReference type="NCBIfam" id="TIGR00196">
    <property type="entry name" value="yjeF_cterm"/>
    <property type="match status" value="1"/>
</dbReference>
<evidence type="ECO:0000256" key="10">
    <source>
        <dbReference type="ARBA" id="ARBA00023027"/>
    </source>
</evidence>
<dbReference type="GO" id="GO:0052856">
    <property type="term" value="F:NAD(P)HX epimerase activity"/>
    <property type="evidence" value="ECO:0007669"/>
    <property type="project" value="UniProtKB-UniRule"/>
</dbReference>
<feature type="binding site" evidence="17">
    <location>
        <position position="274"/>
    </location>
    <ligand>
        <name>(6S)-NADPHX</name>
        <dbReference type="ChEBI" id="CHEBI:64076"/>
    </ligand>
</feature>
<comment type="caution">
    <text evidence="18">Lacks conserved residue(s) required for the propagation of feature annotation.</text>
</comment>
<feature type="binding site" evidence="17">
    <location>
        <position position="448"/>
    </location>
    <ligand>
        <name>(6S)-NADPHX</name>
        <dbReference type="ChEBI" id="CHEBI:64076"/>
    </ligand>
</feature>
<evidence type="ECO:0000313" key="23">
    <source>
        <dbReference type="EMBL" id="TDP28023.1"/>
    </source>
</evidence>
<evidence type="ECO:0000256" key="7">
    <source>
        <dbReference type="ARBA" id="ARBA00022840"/>
    </source>
</evidence>
<comment type="cofactor">
    <cofactor evidence="17">
        <name>Mg(2+)</name>
        <dbReference type="ChEBI" id="CHEBI:18420"/>
    </cofactor>
</comment>
<keyword evidence="11 18" id="KW-0413">Isomerase</keyword>
<keyword evidence="7 17" id="KW-0067">ATP-binding</keyword>
<dbReference type="GO" id="GO:0005524">
    <property type="term" value="F:ATP binding"/>
    <property type="evidence" value="ECO:0007669"/>
    <property type="project" value="UniProtKB-UniRule"/>
</dbReference>
<dbReference type="PROSITE" id="PS51385">
    <property type="entry name" value="YJEF_N"/>
    <property type="match status" value="1"/>
</dbReference>
<dbReference type="GO" id="GO:0052855">
    <property type="term" value="F:ADP-dependent NAD(P)H-hydrate dehydratase activity"/>
    <property type="evidence" value="ECO:0007669"/>
    <property type="project" value="UniProtKB-UniRule"/>
</dbReference>
<evidence type="ECO:0000256" key="19">
    <source>
        <dbReference type="PIRNR" id="PIRNR017184"/>
    </source>
</evidence>
<feature type="domain" description="YjeF C-terminal" evidence="21">
    <location>
        <begin position="239"/>
        <end position="506"/>
    </location>
</feature>
<dbReference type="GO" id="GO:0046496">
    <property type="term" value="P:nicotinamide nucleotide metabolic process"/>
    <property type="evidence" value="ECO:0007669"/>
    <property type="project" value="UniProtKB-UniRule"/>
</dbReference>
<dbReference type="OrthoDB" id="9806925at2"/>
<evidence type="ECO:0000259" key="22">
    <source>
        <dbReference type="PROSITE" id="PS51385"/>
    </source>
</evidence>
<dbReference type="InterPro" id="IPR030677">
    <property type="entry name" value="Nnr"/>
</dbReference>
<dbReference type="Gene3D" id="3.40.50.10260">
    <property type="entry name" value="YjeF N-terminal domain"/>
    <property type="match status" value="1"/>
</dbReference>
<feature type="binding site" evidence="18">
    <location>
        <begin position="71"/>
        <end position="75"/>
    </location>
    <ligand>
        <name>(6S)-NADPHX</name>
        <dbReference type="ChEBI" id="CHEBI:64076"/>
    </ligand>
</feature>
<dbReference type="InterPro" id="IPR029056">
    <property type="entry name" value="Ribokinase-like"/>
</dbReference>
<dbReference type="PIRSF" id="PIRSF017184">
    <property type="entry name" value="Nnr"/>
    <property type="match status" value="1"/>
</dbReference>
<comment type="caution">
    <text evidence="23">The sequence shown here is derived from an EMBL/GenBank/DDBJ whole genome shotgun (WGS) entry which is preliminary data.</text>
</comment>
<dbReference type="EC" id="5.1.99.6" evidence="19"/>
<comment type="catalytic activity">
    <reaction evidence="2 18 19">
        <text>(6R)-NADPHX = (6S)-NADPHX</text>
        <dbReference type="Rhea" id="RHEA:32227"/>
        <dbReference type="ChEBI" id="CHEBI:64076"/>
        <dbReference type="ChEBI" id="CHEBI:64077"/>
        <dbReference type="EC" id="5.1.99.6"/>
    </reaction>
</comment>
<dbReference type="GO" id="GO:0046872">
    <property type="term" value="F:metal ion binding"/>
    <property type="evidence" value="ECO:0007669"/>
    <property type="project" value="UniProtKB-UniRule"/>
</dbReference>
<evidence type="ECO:0000256" key="16">
    <source>
        <dbReference type="ARBA" id="ARBA00049209"/>
    </source>
</evidence>
<sequence>MSESTEESNKKSLSQSLYRAEQVRSGEQQAAEKSGLSMRALMAAAGRAVFEQLQQMVPSGASVAVFCGEGNNGGDGYVIARLASQQGYRVTVYALNPGKSLQHSDDNDAEHARQAWRELGGTEQEFDDFTADRFDLIVDAVFGIGLNRPLEGKLERWVQCVNQSQLPVLAVDVPSGLDADTGKQLGATIMATNTVTMVARKRGLYSAKGPALCGDIILADLGVADAFSQANASSWQLLDKDVYYPWLGARRRDAHKGDFGHVLVIGGNAGMSGAATLAMQAALRSGAGKVSVACHPQSAPIIAVAQPEAMVHGIQHAEELEPLLEQASIIVLGPGLGQTDWSLQLFNQVMKKTARITVIDADGLNLMAKQPDKSDRFIITPHPGEAARLLQCSGNEVEQDRFAAVKLLRQRFGGQALLKGAGSLIASDRGNFVIGRGSPALASGGMGDCLAGLIGGLLGQQLAPAQALIAASFWHAVAGEHCAKSGERGTLASDLLVPIRRLVNGLPIE</sequence>
<dbReference type="NCBIfam" id="TIGR00197">
    <property type="entry name" value="yjeF_nterm"/>
    <property type="match status" value="1"/>
</dbReference>
<dbReference type="PROSITE" id="PS51383">
    <property type="entry name" value="YJEF_C_3"/>
    <property type="match status" value="1"/>
</dbReference>
<dbReference type="InterPro" id="IPR000631">
    <property type="entry name" value="CARKD"/>
</dbReference>
<keyword evidence="13" id="KW-0511">Multifunctional enzyme</keyword>
<feature type="binding site" evidence="17">
    <location>
        <position position="382"/>
    </location>
    <ligand>
        <name>(6S)-NADPHX</name>
        <dbReference type="ChEBI" id="CHEBI:64076"/>
    </ligand>
</feature>
<evidence type="ECO:0000256" key="8">
    <source>
        <dbReference type="ARBA" id="ARBA00022857"/>
    </source>
</evidence>
<dbReference type="Pfam" id="PF03853">
    <property type="entry name" value="YjeF_N"/>
    <property type="match status" value="1"/>
</dbReference>
<comment type="similarity">
    <text evidence="17">Belongs to the NnrD/CARKD family.</text>
</comment>
<dbReference type="InterPro" id="IPR036652">
    <property type="entry name" value="YjeF_N_dom_sf"/>
</dbReference>
<comment type="similarity">
    <text evidence="18">Belongs to the NnrE/AIBP family.</text>
</comment>
<evidence type="ECO:0000256" key="13">
    <source>
        <dbReference type="ARBA" id="ARBA00023268"/>
    </source>
</evidence>
<dbReference type="EMBL" id="SNXI01000024">
    <property type="protein sequence ID" value="TDP28023.1"/>
    <property type="molecule type" value="Genomic_DNA"/>
</dbReference>
<feature type="domain" description="YjeF N-terminal" evidence="22">
    <location>
        <begin position="23"/>
        <end position="229"/>
    </location>
</feature>
<dbReference type="AlphaFoldDB" id="A0A4R6NWP9"/>
<feature type="binding site" evidence="17">
    <location>
        <begin position="419"/>
        <end position="423"/>
    </location>
    <ligand>
        <name>AMP</name>
        <dbReference type="ChEBI" id="CHEBI:456215"/>
    </ligand>
</feature>
<evidence type="ECO:0000256" key="17">
    <source>
        <dbReference type="HAMAP-Rule" id="MF_01965"/>
    </source>
</evidence>
<feature type="binding site" evidence="17">
    <location>
        <position position="335"/>
    </location>
    <ligand>
        <name>(6S)-NADPHX</name>
        <dbReference type="ChEBI" id="CHEBI:64076"/>
    </ligand>
</feature>
<accession>A0A4R6NWP9</accession>
<comment type="subunit">
    <text evidence="17">Homotetramer.</text>
</comment>
<feature type="binding site" evidence="18">
    <location>
        <position position="172"/>
    </location>
    <ligand>
        <name>(6S)-NADPHX</name>
        <dbReference type="ChEBI" id="CHEBI:64076"/>
    </ligand>
</feature>
<keyword evidence="12 17" id="KW-0456">Lyase</keyword>
<evidence type="ECO:0000256" key="11">
    <source>
        <dbReference type="ARBA" id="ARBA00023235"/>
    </source>
</evidence>
<evidence type="ECO:0000256" key="15">
    <source>
        <dbReference type="ARBA" id="ARBA00048238"/>
    </source>
</evidence>
<dbReference type="Pfam" id="PF01256">
    <property type="entry name" value="Carb_kinase"/>
    <property type="match status" value="1"/>
</dbReference>
<evidence type="ECO:0000313" key="24">
    <source>
        <dbReference type="Proteomes" id="UP000295531"/>
    </source>
</evidence>
<evidence type="ECO:0000256" key="18">
    <source>
        <dbReference type="HAMAP-Rule" id="MF_01966"/>
    </source>
</evidence>
<evidence type="ECO:0000256" key="5">
    <source>
        <dbReference type="ARBA" id="ARBA00022723"/>
    </source>
</evidence>
<evidence type="ECO:0000256" key="14">
    <source>
        <dbReference type="ARBA" id="ARBA00025153"/>
    </source>
</evidence>
<comment type="similarity">
    <text evidence="4 19">In the C-terminal section; belongs to the NnrD/CARKD family.</text>
</comment>
<evidence type="ECO:0000256" key="6">
    <source>
        <dbReference type="ARBA" id="ARBA00022741"/>
    </source>
</evidence>
<dbReference type="InterPro" id="IPR004443">
    <property type="entry name" value="YjeF_N_dom"/>
</dbReference>
<dbReference type="PANTHER" id="PTHR12592:SF0">
    <property type="entry name" value="ATP-DEPENDENT (S)-NAD(P)H-HYDRATE DEHYDRATASE"/>
    <property type="match status" value="1"/>
</dbReference>
<dbReference type="CDD" id="cd01171">
    <property type="entry name" value="YXKO-related"/>
    <property type="match status" value="1"/>
</dbReference>
<name>A0A4R6NWP9_9GAMM</name>
<keyword evidence="5 18" id="KW-0479">Metal-binding</keyword>
<comment type="cofactor">
    <cofactor evidence="18 19">
        <name>K(+)</name>
        <dbReference type="ChEBI" id="CHEBI:29103"/>
    </cofactor>
    <text evidence="18 19">Binds 1 potassium ion per subunit.</text>
</comment>
<feature type="binding site" evidence="18">
    <location>
        <position position="175"/>
    </location>
    <ligand>
        <name>K(+)</name>
        <dbReference type="ChEBI" id="CHEBI:29103"/>
    </ligand>
</feature>
<evidence type="ECO:0000256" key="1">
    <source>
        <dbReference type="ARBA" id="ARBA00000013"/>
    </source>
</evidence>
<dbReference type="PANTHER" id="PTHR12592">
    <property type="entry name" value="ATP-DEPENDENT (S)-NAD(P)H-HYDRATE DEHYDRATASE FAMILY MEMBER"/>
    <property type="match status" value="1"/>
</dbReference>
<feature type="binding site" evidence="18">
    <location>
        <position position="139"/>
    </location>
    <ligand>
        <name>K(+)</name>
        <dbReference type="ChEBI" id="CHEBI:29103"/>
    </ligand>
</feature>
<dbReference type="HAMAP" id="MF_01965">
    <property type="entry name" value="NADHX_dehydratase"/>
    <property type="match status" value="1"/>
</dbReference>
<protein>
    <recommendedName>
        <fullName evidence="19">Bifunctional NAD(P)H-hydrate repair enzyme</fullName>
    </recommendedName>
    <alternativeName>
        <fullName evidence="19">Nicotinamide nucleotide repair protein</fullName>
    </alternativeName>
    <domain>
        <recommendedName>
            <fullName evidence="19">ADP-dependent (S)-NAD(P)H-hydrate dehydratase</fullName>
            <ecNumber evidence="19">4.2.1.136</ecNumber>
        </recommendedName>
        <alternativeName>
            <fullName evidence="19">ADP-dependent NAD(P)HX dehydratase</fullName>
        </alternativeName>
    </domain>
    <domain>
        <recommendedName>
            <fullName evidence="19">NAD(P)H-hydrate epimerase</fullName>
            <ecNumber evidence="19">5.1.99.6</ecNumber>
        </recommendedName>
    </domain>
</protein>
<comment type="function">
    <text evidence="17">Catalyzes the dehydration of the S-form of NAD(P)HX at the expense of ADP, which is converted to AMP. Together with NAD(P)HX epimerase, which catalyzes the epimerization of the S- and R-forms, the enzyme allows the repair of both epimers of NAD(P)HX, a damaged form of NAD(P)H that is a result of enzymatic or heat-dependent hydration.</text>
</comment>
<comment type="catalytic activity">
    <reaction evidence="1 18 19">
        <text>(6R)-NADHX = (6S)-NADHX</text>
        <dbReference type="Rhea" id="RHEA:32215"/>
        <dbReference type="ChEBI" id="CHEBI:64074"/>
        <dbReference type="ChEBI" id="CHEBI:64075"/>
        <dbReference type="EC" id="5.1.99.6"/>
    </reaction>
</comment>
<dbReference type="Gene3D" id="3.40.1190.20">
    <property type="match status" value="1"/>
</dbReference>
<feature type="binding site" evidence="18">
    <location>
        <position position="72"/>
    </location>
    <ligand>
        <name>K(+)</name>
        <dbReference type="ChEBI" id="CHEBI:29103"/>
    </ligand>
</feature>
<evidence type="ECO:0000256" key="2">
    <source>
        <dbReference type="ARBA" id="ARBA00000909"/>
    </source>
</evidence>
<feature type="binding site" evidence="17">
    <location>
        <position position="447"/>
    </location>
    <ligand>
        <name>AMP</name>
        <dbReference type="ChEBI" id="CHEBI:456215"/>
    </ligand>
</feature>
<dbReference type="GO" id="GO:0110051">
    <property type="term" value="P:metabolite repair"/>
    <property type="evidence" value="ECO:0007669"/>
    <property type="project" value="TreeGrafter"/>
</dbReference>
<keyword evidence="8 17" id="KW-0521">NADP</keyword>
<feature type="binding site" evidence="18">
    <location>
        <begin position="143"/>
        <end position="149"/>
    </location>
    <ligand>
        <name>(6S)-NADPHX</name>
        <dbReference type="ChEBI" id="CHEBI:64076"/>
    </ligand>
</feature>
<reference evidence="23 24" key="1">
    <citation type="submission" date="2019-03" db="EMBL/GenBank/DDBJ databases">
        <title>Freshwater and sediment microbial communities from various areas in North America, analyzing microbe dynamics in response to fracking.</title>
        <authorList>
            <person name="Lamendella R."/>
        </authorList>
    </citation>
    <scope>NUCLEOTIDE SEQUENCE [LARGE SCALE GENOMIC DNA]</scope>
    <source>
        <strain evidence="23 24">18_TX</strain>
    </source>
</reference>
<comment type="similarity">
    <text evidence="3 19">In the N-terminal section; belongs to the NnrE/AIBP family.</text>
</comment>
<dbReference type="SUPFAM" id="SSF53613">
    <property type="entry name" value="Ribokinase-like"/>
    <property type="match status" value="1"/>
</dbReference>
<evidence type="ECO:0000256" key="20">
    <source>
        <dbReference type="SAM" id="MobiDB-lite"/>
    </source>
</evidence>
<comment type="function">
    <text evidence="14 19">Bifunctional enzyme that catalyzes the epimerization of the S- and R-forms of NAD(P)HX and the dehydration of the S-form of NAD(P)HX at the expense of ADP, which is converted to AMP. This allows the repair of both epimers of NAD(P)HX, a damaged form of NAD(P)H that is a result of enzymatic or heat-dependent hydration.</text>
</comment>
<organism evidence="23 24">
    <name type="scientific">Idiomarina aquatica</name>
    <dbReference type="NCBI Taxonomy" id="1327752"/>
    <lineage>
        <taxon>Bacteria</taxon>
        <taxon>Pseudomonadati</taxon>
        <taxon>Pseudomonadota</taxon>
        <taxon>Gammaproteobacteria</taxon>
        <taxon>Alteromonadales</taxon>
        <taxon>Idiomarinaceae</taxon>
        <taxon>Idiomarina</taxon>
    </lineage>
</organism>
<proteinExistence type="inferred from homology"/>